<evidence type="ECO:0000256" key="1">
    <source>
        <dbReference type="ARBA" id="ARBA00022723"/>
    </source>
</evidence>
<dbReference type="Proteomes" id="UP000002522">
    <property type="component" value="Chromosome"/>
</dbReference>
<dbReference type="InterPro" id="IPR016882">
    <property type="entry name" value="SA1684"/>
</dbReference>
<keyword evidence="3" id="KW-0460">Magnesium</keyword>
<keyword evidence="6" id="KW-1185">Reference proteome</keyword>
<keyword evidence="2" id="KW-0378">Hydrolase</keyword>
<dbReference type="InterPro" id="IPR007295">
    <property type="entry name" value="DUF402"/>
</dbReference>
<evidence type="ECO:0000313" key="5">
    <source>
        <dbReference type="EMBL" id="BAC44694.1"/>
    </source>
</evidence>
<keyword evidence="1" id="KW-0479">Metal-binding</keyword>
<dbReference type="KEGG" id="mpe:MYPE9030"/>
<dbReference type="GO" id="GO:0004812">
    <property type="term" value="F:aminoacyl-tRNA ligase activity"/>
    <property type="evidence" value="ECO:0007669"/>
    <property type="project" value="UniProtKB-KW"/>
</dbReference>
<dbReference type="PANTHER" id="PTHR39159">
    <property type="match status" value="1"/>
</dbReference>
<dbReference type="InterPro" id="IPR035930">
    <property type="entry name" value="FomD-like_sf"/>
</dbReference>
<dbReference type="PANTHER" id="PTHR39159:SF1">
    <property type="entry name" value="UPF0374 PROTEIN YGAC"/>
    <property type="match status" value="1"/>
</dbReference>
<evidence type="ECO:0000313" key="6">
    <source>
        <dbReference type="Proteomes" id="UP000002522"/>
    </source>
</evidence>
<dbReference type="GO" id="GO:0016787">
    <property type="term" value="F:hydrolase activity"/>
    <property type="evidence" value="ECO:0007669"/>
    <property type="project" value="UniProtKB-KW"/>
</dbReference>
<dbReference type="InterPro" id="IPR050212">
    <property type="entry name" value="Ntdp-like"/>
</dbReference>
<evidence type="ECO:0000259" key="4">
    <source>
        <dbReference type="Pfam" id="PF04167"/>
    </source>
</evidence>
<name>Q8EUL8_MALP2</name>
<dbReference type="SUPFAM" id="SSF159234">
    <property type="entry name" value="FomD-like"/>
    <property type="match status" value="1"/>
</dbReference>
<protein>
    <submittedName>
        <fullName evidence="5">Cysteinyl-tRNA synthetase</fullName>
    </submittedName>
</protein>
<dbReference type="Pfam" id="PF04167">
    <property type="entry name" value="DUF402"/>
    <property type="match status" value="1"/>
</dbReference>
<dbReference type="RefSeq" id="WP_011077723.1">
    <property type="nucleotide sequence ID" value="NC_004432.1"/>
</dbReference>
<dbReference type="InParanoid" id="Q8EUL8"/>
<dbReference type="Gene3D" id="2.40.380.10">
    <property type="entry name" value="FomD-like"/>
    <property type="match status" value="1"/>
</dbReference>
<proteinExistence type="predicted"/>
<evidence type="ECO:0000256" key="2">
    <source>
        <dbReference type="ARBA" id="ARBA00022801"/>
    </source>
</evidence>
<dbReference type="GO" id="GO:0046872">
    <property type="term" value="F:metal ion binding"/>
    <property type="evidence" value="ECO:0007669"/>
    <property type="project" value="UniProtKB-KW"/>
</dbReference>
<dbReference type="AlphaFoldDB" id="Q8EUL8"/>
<dbReference type="FunCoup" id="Q8EUL8">
    <property type="interactions" value="2"/>
</dbReference>
<organism evidence="5 6">
    <name type="scientific">Malacoplasma penetrans (strain HF-2)</name>
    <name type="common">Mycoplasma penetrans</name>
    <dbReference type="NCBI Taxonomy" id="272633"/>
    <lineage>
        <taxon>Bacteria</taxon>
        <taxon>Bacillati</taxon>
        <taxon>Mycoplasmatota</taxon>
        <taxon>Mycoplasmoidales</taxon>
        <taxon>Mycoplasmoidaceae</taxon>
        <taxon>Malacoplasma</taxon>
    </lineage>
</organism>
<dbReference type="HOGENOM" id="CLU_109787_1_0_14"/>
<feature type="domain" description="DUF402" evidence="4">
    <location>
        <begin position="17"/>
        <end position="153"/>
    </location>
</feature>
<dbReference type="PIRSF" id="PIRSF028345">
    <property type="entry name" value="UCP028345"/>
    <property type="match status" value="1"/>
</dbReference>
<evidence type="ECO:0000256" key="3">
    <source>
        <dbReference type="ARBA" id="ARBA00022842"/>
    </source>
</evidence>
<dbReference type="STRING" id="272633.gene:10732025"/>
<gene>
    <name evidence="5" type="ordered locus">MYPE9030</name>
</gene>
<sequence>MNIKNNKKIMVHAYKRNGWLYRAWEFPEVLDSNKNFTVVSLVNSKVITNEKFSPRNFISKNIKNSFWFFFPNKWYNIIATLSSNNVIAYYVNIASPFIYEEEAIKYFDFDLDIKMRNTSSEIYKILDIDEYESNRKDYRYEKEVIDNCEKTLELFQSEEFRKAIFKFISPELLRLLAKKRKVTNHNE</sequence>
<dbReference type="eggNOG" id="COG3557">
    <property type="taxonomic scope" value="Bacteria"/>
</dbReference>
<dbReference type="EMBL" id="BA000026">
    <property type="protein sequence ID" value="BAC44694.1"/>
    <property type="molecule type" value="Genomic_DNA"/>
</dbReference>
<reference evidence="5 6" key="1">
    <citation type="journal article" date="2002" name="Nucleic Acids Res.">
        <title>The complete genomic sequence of Mycoplasma penetrans, an intracellular bacterial pathogen in humans.</title>
        <authorList>
            <person name="Sasaki Y."/>
            <person name="Ishikawa J."/>
            <person name="Yamashita A."/>
            <person name="Oshima K."/>
            <person name="Kenri T."/>
            <person name="Furuya K."/>
            <person name="Yoshino C."/>
            <person name="Horino A."/>
            <person name="Shiba T."/>
            <person name="Sasaki T."/>
            <person name="Hattori M."/>
        </authorList>
    </citation>
    <scope>NUCLEOTIDE SEQUENCE [LARGE SCALE GENOMIC DNA]</scope>
    <source>
        <strain evidence="5 6">HF-2</strain>
    </source>
</reference>
<accession>Q8EUL8</accession>